<dbReference type="AlphaFoldDB" id="A0A6L2NV73"/>
<gene>
    <name evidence="2" type="ORF">Tci_061475</name>
</gene>
<keyword evidence="2" id="KW-0548">Nucleotidyltransferase</keyword>
<dbReference type="PANTHER" id="PTHR33223:SF11">
    <property type="entry name" value="ELEMENT PROTEIN, PUTATIVE-RELATED"/>
    <property type="match status" value="1"/>
</dbReference>
<accession>A0A6L2NV73</accession>
<name>A0A6L2NV73_TANCI</name>
<comment type="caution">
    <text evidence="2">The sequence shown here is derived from an EMBL/GenBank/DDBJ whole genome shotgun (WGS) entry which is preliminary data.</text>
</comment>
<feature type="domain" description="Retrotransposon gag" evidence="1">
    <location>
        <begin position="185"/>
        <end position="277"/>
    </location>
</feature>
<reference evidence="2" key="1">
    <citation type="journal article" date="2019" name="Sci. Rep.">
        <title>Draft genome of Tanacetum cinerariifolium, the natural source of mosquito coil.</title>
        <authorList>
            <person name="Yamashiro T."/>
            <person name="Shiraishi A."/>
            <person name="Satake H."/>
            <person name="Nakayama K."/>
        </authorList>
    </citation>
    <scope>NUCLEOTIDE SEQUENCE</scope>
</reference>
<organism evidence="2">
    <name type="scientific">Tanacetum cinerariifolium</name>
    <name type="common">Dalmatian daisy</name>
    <name type="synonym">Chrysanthemum cinerariifolium</name>
    <dbReference type="NCBI Taxonomy" id="118510"/>
    <lineage>
        <taxon>Eukaryota</taxon>
        <taxon>Viridiplantae</taxon>
        <taxon>Streptophyta</taxon>
        <taxon>Embryophyta</taxon>
        <taxon>Tracheophyta</taxon>
        <taxon>Spermatophyta</taxon>
        <taxon>Magnoliopsida</taxon>
        <taxon>eudicotyledons</taxon>
        <taxon>Gunneridae</taxon>
        <taxon>Pentapetalae</taxon>
        <taxon>asterids</taxon>
        <taxon>campanulids</taxon>
        <taxon>Asterales</taxon>
        <taxon>Asteraceae</taxon>
        <taxon>Asteroideae</taxon>
        <taxon>Anthemideae</taxon>
        <taxon>Anthemidinae</taxon>
        <taxon>Tanacetum</taxon>
    </lineage>
</organism>
<protein>
    <submittedName>
        <fullName evidence="2">Reverse transcriptase domain-containing protein</fullName>
    </submittedName>
</protein>
<keyword evidence="2" id="KW-0808">Transferase</keyword>
<proteinExistence type="predicted"/>
<dbReference type="EMBL" id="BKCJ010009977">
    <property type="protein sequence ID" value="GEU89497.1"/>
    <property type="molecule type" value="Genomic_DNA"/>
</dbReference>
<dbReference type="GO" id="GO:0003964">
    <property type="term" value="F:RNA-directed DNA polymerase activity"/>
    <property type="evidence" value="ECO:0007669"/>
    <property type="project" value="UniProtKB-KW"/>
</dbReference>
<dbReference type="Pfam" id="PF03732">
    <property type="entry name" value="Retrotrans_gag"/>
    <property type="match status" value="1"/>
</dbReference>
<sequence length="331" mass="38997">MMSRKEEPEVYLNVKEGELEVEYFDIFPTRNELAYHKYLMYGPIPSIFLRNPIITEGCPLNLKYHATLRHIHIKKVYIDLNSPLNIMTRMLNNWIMRRKLNPREDINRGLNNFTGRIKGMYVFVGNFTYVIDFMIVEDISSIIDLRLSQVVLGKPFVKTSNMNPPERVVSIKVNGVTDDAILVYIFPHSLTHHATAWFDHFLRNSINTFEQMVKMFLGKYFPPSMVTELKNEITNFRQRPDESLFEAWERYKLSIDRCPNHNMLPVTQIDTFYKGLTSRHRDTINAAAGRTFMKRRPEECYDLIKNMTAHHNDWDTSAQRSESLIRSFCNI</sequence>
<dbReference type="PANTHER" id="PTHR33223">
    <property type="entry name" value="CCHC-TYPE DOMAIN-CONTAINING PROTEIN"/>
    <property type="match status" value="1"/>
</dbReference>
<evidence type="ECO:0000259" key="1">
    <source>
        <dbReference type="Pfam" id="PF03732"/>
    </source>
</evidence>
<keyword evidence="2" id="KW-0695">RNA-directed DNA polymerase</keyword>
<dbReference type="InterPro" id="IPR005162">
    <property type="entry name" value="Retrotrans_gag_dom"/>
</dbReference>
<evidence type="ECO:0000313" key="2">
    <source>
        <dbReference type="EMBL" id="GEU89497.1"/>
    </source>
</evidence>